<protein>
    <recommendedName>
        <fullName evidence="8">Major facilitator superfamily (MFS) profile domain-containing protein</fullName>
    </recommendedName>
</protein>
<evidence type="ECO:0000313" key="10">
    <source>
        <dbReference type="Proteomes" id="UP000008064"/>
    </source>
</evidence>
<dbReference type="RefSeq" id="XP_007318843.1">
    <property type="nucleotide sequence ID" value="XM_007318781.1"/>
</dbReference>
<keyword evidence="4 7" id="KW-1133">Transmembrane helix</keyword>
<feature type="transmembrane region" description="Helical" evidence="7">
    <location>
        <begin position="62"/>
        <end position="85"/>
    </location>
</feature>
<evidence type="ECO:0000256" key="6">
    <source>
        <dbReference type="SAM" id="MobiDB-lite"/>
    </source>
</evidence>
<name>F8NY62_SERL9</name>
<feature type="transmembrane region" description="Helical" evidence="7">
    <location>
        <begin position="419"/>
        <end position="436"/>
    </location>
</feature>
<dbReference type="EMBL" id="GL945434">
    <property type="protein sequence ID" value="EGO24824.1"/>
    <property type="molecule type" value="Genomic_DNA"/>
</dbReference>
<gene>
    <name evidence="9" type="ORF">SERLADRAFT_348854</name>
</gene>
<dbReference type="OrthoDB" id="6133115at2759"/>
<dbReference type="Gene3D" id="1.20.1250.20">
    <property type="entry name" value="MFS general substrate transporter like domains"/>
    <property type="match status" value="1"/>
</dbReference>
<dbReference type="HOGENOM" id="CLU_001265_30_13_1"/>
<dbReference type="AlphaFoldDB" id="F8NY62"/>
<dbReference type="PROSITE" id="PS00216">
    <property type="entry name" value="SUGAR_TRANSPORT_1"/>
    <property type="match status" value="1"/>
</dbReference>
<keyword evidence="5 7" id="KW-0472">Membrane</keyword>
<evidence type="ECO:0000256" key="7">
    <source>
        <dbReference type="SAM" id="Phobius"/>
    </source>
</evidence>
<organism evidence="10">
    <name type="scientific">Serpula lacrymans var. lacrymans (strain S7.9)</name>
    <name type="common">Dry rot fungus</name>
    <dbReference type="NCBI Taxonomy" id="578457"/>
    <lineage>
        <taxon>Eukaryota</taxon>
        <taxon>Fungi</taxon>
        <taxon>Dikarya</taxon>
        <taxon>Basidiomycota</taxon>
        <taxon>Agaricomycotina</taxon>
        <taxon>Agaricomycetes</taxon>
        <taxon>Agaricomycetidae</taxon>
        <taxon>Boletales</taxon>
        <taxon>Coniophorineae</taxon>
        <taxon>Serpulaceae</taxon>
        <taxon>Serpula</taxon>
    </lineage>
</organism>
<dbReference type="FunFam" id="1.20.1250.20:FF:000117">
    <property type="entry name" value="MFS hexose transporter"/>
    <property type="match status" value="1"/>
</dbReference>
<evidence type="ECO:0000259" key="8">
    <source>
        <dbReference type="PROSITE" id="PS50850"/>
    </source>
</evidence>
<feature type="transmembrane region" description="Helical" evidence="7">
    <location>
        <begin position="348"/>
        <end position="367"/>
    </location>
</feature>
<dbReference type="GeneID" id="18809191"/>
<evidence type="ECO:0000256" key="3">
    <source>
        <dbReference type="ARBA" id="ARBA00022692"/>
    </source>
</evidence>
<dbReference type="GO" id="GO:0016020">
    <property type="term" value="C:membrane"/>
    <property type="evidence" value="ECO:0007669"/>
    <property type="project" value="UniProtKB-SubCell"/>
</dbReference>
<dbReference type="PROSITE" id="PS50850">
    <property type="entry name" value="MFS"/>
    <property type="match status" value="1"/>
</dbReference>
<evidence type="ECO:0000256" key="4">
    <source>
        <dbReference type="ARBA" id="ARBA00022989"/>
    </source>
</evidence>
<dbReference type="Pfam" id="PF00083">
    <property type="entry name" value="Sugar_tr"/>
    <property type="match status" value="1"/>
</dbReference>
<dbReference type="GO" id="GO:0005351">
    <property type="term" value="F:carbohydrate:proton symporter activity"/>
    <property type="evidence" value="ECO:0007669"/>
    <property type="project" value="TreeGrafter"/>
</dbReference>
<dbReference type="Proteomes" id="UP000008064">
    <property type="component" value="Unassembled WGS sequence"/>
</dbReference>
<dbReference type="KEGG" id="sla:SERLADRAFT_348854"/>
<feature type="transmembrane region" description="Helical" evidence="7">
    <location>
        <begin position="122"/>
        <end position="144"/>
    </location>
</feature>
<feature type="transmembrane region" description="Helical" evidence="7">
    <location>
        <begin position="448"/>
        <end position="468"/>
    </location>
</feature>
<dbReference type="PANTHER" id="PTHR48022:SF64">
    <property type="entry name" value="MAJOR FACILITATOR SUPERFAMILY (MFS) PROFILE DOMAIN-CONTAINING PROTEIN"/>
    <property type="match status" value="1"/>
</dbReference>
<accession>F8NY62</accession>
<evidence type="ECO:0000256" key="2">
    <source>
        <dbReference type="ARBA" id="ARBA00010992"/>
    </source>
</evidence>
<dbReference type="InterPro" id="IPR036259">
    <property type="entry name" value="MFS_trans_sf"/>
</dbReference>
<feature type="transmembrane region" description="Helical" evidence="7">
    <location>
        <begin position="97"/>
        <end position="116"/>
    </location>
</feature>
<feature type="transmembrane region" description="Helical" evidence="7">
    <location>
        <begin position="156"/>
        <end position="179"/>
    </location>
</feature>
<feature type="region of interest" description="Disordered" evidence="6">
    <location>
        <begin position="503"/>
        <end position="548"/>
    </location>
</feature>
<evidence type="ECO:0000313" key="9">
    <source>
        <dbReference type="EMBL" id="EGO24824.1"/>
    </source>
</evidence>
<keyword evidence="3 7" id="KW-0812">Transmembrane</keyword>
<dbReference type="InterPro" id="IPR020846">
    <property type="entry name" value="MFS_dom"/>
</dbReference>
<feature type="compositionally biased region" description="Low complexity" evidence="6">
    <location>
        <begin position="535"/>
        <end position="548"/>
    </location>
</feature>
<comment type="similarity">
    <text evidence="2">Belongs to the major facilitator superfamily. Sugar transporter (TC 2.A.1.1) family.</text>
</comment>
<feature type="transmembrane region" description="Helical" evidence="7">
    <location>
        <begin position="387"/>
        <end position="407"/>
    </location>
</feature>
<dbReference type="InterPro" id="IPR005829">
    <property type="entry name" value="Sugar_transporter_CS"/>
</dbReference>
<dbReference type="PANTHER" id="PTHR48022">
    <property type="entry name" value="PLASTIDIC GLUCOSE TRANSPORTER 4"/>
    <property type="match status" value="1"/>
</dbReference>
<comment type="subcellular location">
    <subcellularLocation>
        <location evidence="1">Membrane</location>
        <topology evidence="1">Multi-pass membrane protein</topology>
    </subcellularLocation>
</comment>
<dbReference type="InterPro" id="IPR050360">
    <property type="entry name" value="MFS_Sugar_Transporters"/>
</dbReference>
<evidence type="ECO:0000256" key="1">
    <source>
        <dbReference type="ARBA" id="ARBA00004141"/>
    </source>
</evidence>
<dbReference type="InterPro" id="IPR005828">
    <property type="entry name" value="MFS_sugar_transport-like"/>
</dbReference>
<feature type="domain" description="Major facilitator superfamily (MFS) profile" evidence="8">
    <location>
        <begin position="29"/>
        <end position="471"/>
    </location>
</feature>
<feature type="transmembrane region" description="Helical" evidence="7">
    <location>
        <begin position="191"/>
        <end position="210"/>
    </location>
</feature>
<dbReference type="SUPFAM" id="SSF103473">
    <property type="entry name" value="MFS general substrate transporter"/>
    <property type="match status" value="1"/>
</dbReference>
<feature type="transmembrane region" description="Helical" evidence="7">
    <location>
        <begin position="23"/>
        <end position="42"/>
    </location>
</feature>
<reference evidence="10" key="1">
    <citation type="journal article" date="2011" name="Science">
        <title>The plant cell wall-decomposing machinery underlies the functional diversity of forest fungi.</title>
        <authorList>
            <person name="Eastwood D.C."/>
            <person name="Floudas D."/>
            <person name="Binder M."/>
            <person name="Majcherczyk A."/>
            <person name="Schneider P."/>
            <person name="Aerts A."/>
            <person name="Asiegbu F.O."/>
            <person name="Baker S.E."/>
            <person name="Barry K."/>
            <person name="Bendiksby M."/>
            <person name="Blumentritt M."/>
            <person name="Coutinho P.M."/>
            <person name="Cullen D."/>
            <person name="de Vries R.P."/>
            <person name="Gathman A."/>
            <person name="Goodell B."/>
            <person name="Henrissat B."/>
            <person name="Ihrmark K."/>
            <person name="Kauserud H."/>
            <person name="Kohler A."/>
            <person name="LaButti K."/>
            <person name="Lapidus A."/>
            <person name="Lavin J.L."/>
            <person name="Lee Y.-H."/>
            <person name="Lindquist E."/>
            <person name="Lilly W."/>
            <person name="Lucas S."/>
            <person name="Morin E."/>
            <person name="Murat C."/>
            <person name="Oguiza J.A."/>
            <person name="Park J."/>
            <person name="Pisabarro A.G."/>
            <person name="Riley R."/>
            <person name="Rosling A."/>
            <person name="Salamov A."/>
            <person name="Schmidt O."/>
            <person name="Schmutz J."/>
            <person name="Skrede I."/>
            <person name="Stenlid J."/>
            <person name="Wiebenga A."/>
            <person name="Xie X."/>
            <person name="Kuees U."/>
            <person name="Hibbett D.S."/>
            <person name="Hoffmeister D."/>
            <person name="Hoegberg N."/>
            <person name="Martin F."/>
            <person name="Grigoriev I.V."/>
            <person name="Watkinson S.C."/>
        </authorList>
    </citation>
    <scope>NUCLEOTIDE SEQUENCE [LARGE SCALE GENOMIC DNA]</scope>
    <source>
        <strain evidence="10">S7.9</strain>
    </source>
</reference>
<sequence>MAVPEWTLADFIHRGYWWHNRGILLLNICLLLPLLSAAVNGLDSSMLNGLQILPGWQNYFHWPQGETLGLINSAQGIGALVGIPFSPFLSDAFGRRATLFVGSIIMLAGVATQSAAQNVAMFIGARVILGVGLAFSLNAAPLLISELSYPTQRGKASSLFNTLWYIGSIVSAWICLGAYDRAGASPWSWRVPALVQALAPMLQACLVWFIPESPRFLVSKGLESQAARILARYHANNGDDRDPLVQFEMAQIRHALKLEKEINKGTSYWTLFATPGNRRRMVTIIGIAMFSQWSGNGLVSYYINIVLDGVGITSTRTKEAINGGLQVFNLISALSGAMLVDKIGRRKVFIISNIGMLCLDFSMWTLTTALFNTSGNSAAAKATVPLIFIYYFFYDFAYTPMLVAYTLEILPYNIRARGYAVMNFTVYLTIAFNQFVNPWALNAIGWKYYLVYCGWLILELVFVFVYIIETRGRTLEETAVLFDGDKAPQDLADRGGEAATLTMSRPQIAGPSRPEKDASDEYLELQEGSGVRNYSRTQSQTDSQSEESAIAITVAV</sequence>
<proteinExistence type="inferred from homology"/>
<evidence type="ECO:0000256" key="5">
    <source>
        <dbReference type="ARBA" id="ARBA00023136"/>
    </source>
</evidence>